<evidence type="ECO:0000259" key="8">
    <source>
        <dbReference type="Pfam" id="PF10436"/>
    </source>
</evidence>
<reference evidence="9 10" key="1">
    <citation type="submission" date="2019-09" db="EMBL/GenBank/DDBJ databases">
        <title>Bird 10,000 Genomes (B10K) Project - Family phase.</title>
        <authorList>
            <person name="Zhang G."/>
        </authorList>
    </citation>
    <scope>NUCLEOTIDE SEQUENCE [LARGE SCALE GENOMIC DNA]</scope>
    <source>
        <strain evidence="9">B10K-DU-002-79</strain>
    </source>
</reference>
<feature type="non-terminal residue" evidence="9">
    <location>
        <position position="209"/>
    </location>
</feature>
<dbReference type="Proteomes" id="UP000560066">
    <property type="component" value="Unassembled WGS sequence"/>
</dbReference>
<comment type="subcellular location">
    <subcellularLocation>
        <location evidence="7">Mitochondrion matrix</location>
    </subcellularLocation>
</comment>
<evidence type="ECO:0000256" key="4">
    <source>
        <dbReference type="ARBA" id="ARBA00022777"/>
    </source>
</evidence>
<dbReference type="EMBL" id="VYZS01068649">
    <property type="protein sequence ID" value="NXS10145.1"/>
    <property type="molecule type" value="Genomic_DNA"/>
</dbReference>
<protein>
    <recommendedName>
        <fullName evidence="7">Protein-serine/threonine kinase</fullName>
        <ecNumber evidence="7">2.7.11.-</ecNumber>
    </recommendedName>
</protein>
<keyword evidence="6 7" id="KW-0496">Mitochondrion</keyword>
<dbReference type="InterPro" id="IPR039028">
    <property type="entry name" value="BCKD/PDK"/>
</dbReference>
<evidence type="ECO:0000256" key="1">
    <source>
        <dbReference type="ARBA" id="ARBA00006155"/>
    </source>
</evidence>
<name>A0A7L2RNK5_9PASS</name>
<dbReference type="GO" id="GO:0005524">
    <property type="term" value="F:ATP binding"/>
    <property type="evidence" value="ECO:0007669"/>
    <property type="project" value="UniProtKB-UniRule"/>
</dbReference>
<evidence type="ECO:0000256" key="3">
    <source>
        <dbReference type="ARBA" id="ARBA00022741"/>
    </source>
</evidence>
<dbReference type="Gene3D" id="3.30.565.10">
    <property type="entry name" value="Histidine kinase-like ATPase, C-terminal domain"/>
    <property type="match status" value="1"/>
</dbReference>
<feature type="domain" description="Branched-chain alpha-ketoacid dehydrogenase kinase/Pyruvate dehydrogenase kinase N-terminal" evidence="8">
    <location>
        <begin position="4"/>
        <end position="85"/>
    </location>
</feature>
<accession>A0A7L2RNK5</accession>
<dbReference type="InterPro" id="IPR018955">
    <property type="entry name" value="BCDHK/PDK_N"/>
</dbReference>
<keyword evidence="2 7" id="KW-0808">Transferase</keyword>
<comment type="caution">
    <text evidence="9">The sequence shown here is derived from an EMBL/GenBank/DDBJ whole genome shotgun (WGS) entry which is preliminary data.</text>
</comment>
<dbReference type="Pfam" id="PF10436">
    <property type="entry name" value="BCDHK_Adom3"/>
    <property type="match status" value="1"/>
</dbReference>
<keyword evidence="3 7" id="KW-0547">Nucleotide-binding</keyword>
<dbReference type="GO" id="GO:0005759">
    <property type="term" value="C:mitochondrial matrix"/>
    <property type="evidence" value="ECO:0007669"/>
    <property type="project" value="UniProtKB-SubCell"/>
</dbReference>
<keyword evidence="5 7" id="KW-0067">ATP-binding</keyword>
<keyword evidence="10" id="KW-1185">Reference proteome</keyword>
<gene>
    <name evidence="9" type="primary">Pdk3</name>
    <name evidence="9" type="ORF">NEOCOR_R08320</name>
</gene>
<dbReference type="InterPro" id="IPR036890">
    <property type="entry name" value="HATPase_C_sf"/>
</dbReference>
<evidence type="ECO:0000256" key="5">
    <source>
        <dbReference type="ARBA" id="ARBA00022840"/>
    </source>
</evidence>
<keyword evidence="4 7" id="KW-0418">Kinase</keyword>
<dbReference type="EC" id="2.7.11.-" evidence="7"/>
<dbReference type="GO" id="GO:0004740">
    <property type="term" value="F:pyruvate dehydrogenase (acetyl-transferring) kinase activity"/>
    <property type="evidence" value="ECO:0007669"/>
    <property type="project" value="TreeGrafter"/>
</dbReference>
<dbReference type="InterPro" id="IPR036784">
    <property type="entry name" value="AK/P_DHK_N_sf"/>
</dbReference>
<dbReference type="PANTHER" id="PTHR11947">
    <property type="entry name" value="PYRUVATE DEHYDROGENASE KINASE"/>
    <property type="match status" value="1"/>
</dbReference>
<dbReference type="SUPFAM" id="SSF55874">
    <property type="entry name" value="ATPase domain of HSP90 chaperone/DNA topoisomerase II/histidine kinase"/>
    <property type="match status" value="1"/>
</dbReference>
<feature type="non-terminal residue" evidence="9">
    <location>
        <position position="1"/>
    </location>
</feature>
<evidence type="ECO:0000256" key="2">
    <source>
        <dbReference type="ARBA" id="ARBA00022679"/>
    </source>
</evidence>
<organism evidence="9 10">
    <name type="scientific">Neodrepanis coruscans</name>
    <name type="common">wattled asity</name>
    <dbReference type="NCBI Taxonomy" id="254563"/>
    <lineage>
        <taxon>Eukaryota</taxon>
        <taxon>Metazoa</taxon>
        <taxon>Chordata</taxon>
        <taxon>Craniata</taxon>
        <taxon>Vertebrata</taxon>
        <taxon>Euteleostomi</taxon>
        <taxon>Archelosauria</taxon>
        <taxon>Archosauria</taxon>
        <taxon>Dinosauria</taxon>
        <taxon>Saurischia</taxon>
        <taxon>Theropoda</taxon>
        <taxon>Coelurosauria</taxon>
        <taxon>Aves</taxon>
        <taxon>Neognathae</taxon>
        <taxon>Neoaves</taxon>
        <taxon>Telluraves</taxon>
        <taxon>Australaves</taxon>
        <taxon>Passeriformes</taxon>
        <taxon>Philepittidae</taxon>
        <taxon>Neodrepanis</taxon>
    </lineage>
</organism>
<dbReference type="PANTHER" id="PTHR11947:SF21">
    <property type="entry name" value="[PYRUVATE DEHYDROGENASE (ACETYL-TRANSFERRING)] KINASE ISOZYME 3, MITOCHONDRIAL"/>
    <property type="match status" value="1"/>
</dbReference>
<dbReference type="SUPFAM" id="SSF69012">
    <property type="entry name" value="alpha-ketoacid dehydrogenase kinase, N-terminal domain"/>
    <property type="match status" value="1"/>
</dbReference>
<evidence type="ECO:0000256" key="6">
    <source>
        <dbReference type="ARBA" id="ARBA00023128"/>
    </source>
</evidence>
<evidence type="ECO:0000313" key="9">
    <source>
        <dbReference type="EMBL" id="NXS10145.1"/>
    </source>
</evidence>
<comment type="similarity">
    <text evidence="1 7">Belongs to the PDK/BCKDK protein kinase family.</text>
</comment>
<proteinExistence type="inferred from homology"/>
<dbReference type="Gene3D" id="1.20.140.20">
    <property type="entry name" value="Alpha-ketoacid/pyruvate dehydrogenase kinase, N-terminal domain"/>
    <property type="match status" value="1"/>
</dbReference>
<dbReference type="GO" id="GO:0010906">
    <property type="term" value="P:regulation of glucose metabolic process"/>
    <property type="evidence" value="ECO:0007669"/>
    <property type="project" value="TreeGrafter"/>
</dbReference>
<dbReference type="OrthoDB" id="241648at2759"/>
<evidence type="ECO:0000313" key="10">
    <source>
        <dbReference type="Proteomes" id="UP000560066"/>
    </source>
</evidence>
<evidence type="ECO:0000256" key="7">
    <source>
        <dbReference type="RuleBase" id="RU366032"/>
    </source>
</evidence>
<dbReference type="AlphaFoldDB" id="A0A7L2RNK5"/>
<sequence length="209" mass="23752">VSSSFLDVLIKVRNRHNDVVPTMAQGVIEYKEKYGFDPFVSSNIQYFLDRFYTNRISFRMLINQHTLLFGGDINPAHPKHIGSIDPNCDVAEVVKDAYETAKMLCEQYYTVAPDLEVEEFNGNSYIIKLESSDCFFLQNSMRAIVELHEGKKEAYPSIKTLVTLGKEDLSIKISDQGGGVPLRKIDRLFNYMYSTAPRPSLEPSRAVPL</sequence>